<feature type="domain" description="TACO1/YebC-like N-terminal" evidence="8">
    <location>
        <begin position="5"/>
        <end position="75"/>
    </location>
</feature>
<dbReference type="FunFam" id="3.30.70.980:FF:000002">
    <property type="entry name" value="Probable transcriptional regulatory protein YebC"/>
    <property type="match status" value="1"/>
</dbReference>
<evidence type="ECO:0000313" key="10">
    <source>
        <dbReference type="Proteomes" id="UP000824110"/>
    </source>
</evidence>
<dbReference type="Gene3D" id="1.10.10.200">
    <property type="match status" value="1"/>
</dbReference>
<dbReference type="InterPro" id="IPR049083">
    <property type="entry name" value="TACO1_YebC_N"/>
</dbReference>
<dbReference type="SUPFAM" id="SSF75625">
    <property type="entry name" value="YebC-like"/>
    <property type="match status" value="1"/>
</dbReference>
<evidence type="ECO:0000256" key="2">
    <source>
        <dbReference type="ARBA" id="ARBA00022490"/>
    </source>
</evidence>
<dbReference type="InterPro" id="IPR002876">
    <property type="entry name" value="Transcrip_reg_TACO1-like"/>
</dbReference>
<dbReference type="InterPro" id="IPR029072">
    <property type="entry name" value="YebC-like"/>
</dbReference>
<keyword evidence="3 6" id="KW-0805">Transcription regulation</keyword>
<dbReference type="InterPro" id="IPR017856">
    <property type="entry name" value="Integrase-like_N"/>
</dbReference>
<comment type="similarity">
    <text evidence="1 6">Belongs to the TACO1 family.</text>
</comment>
<evidence type="ECO:0000259" key="8">
    <source>
        <dbReference type="Pfam" id="PF20772"/>
    </source>
</evidence>
<dbReference type="HAMAP" id="MF_00693">
    <property type="entry name" value="Transcrip_reg_TACO1"/>
    <property type="match status" value="1"/>
</dbReference>
<dbReference type="Gene3D" id="3.30.70.980">
    <property type="match status" value="2"/>
</dbReference>
<evidence type="ECO:0000256" key="4">
    <source>
        <dbReference type="ARBA" id="ARBA00023125"/>
    </source>
</evidence>
<gene>
    <name evidence="9" type="ORF">IAB69_01595</name>
</gene>
<keyword evidence="5 6" id="KW-0804">Transcription</keyword>
<name>A0A9D1MIX5_9FIRM</name>
<dbReference type="InterPro" id="IPR048300">
    <property type="entry name" value="TACO1_YebC-like_2nd/3rd_dom"/>
</dbReference>
<comment type="caution">
    <text evidence="9">The sequence shown here is derived from an EMBL/GenBank/DDBJ whole genome shotgun (WGS) entry which is preliminary data.</text>
</comment>
<sequence length="246" mass="27172">MSGHSKWHNIQAKKGKTDAARGAMFTKLGREIAVAAKGNPNPETNSKLADAIAKAKANNMPNDTIKRSIAKAAGELGDKEYRELTYEGYGVGGSAVIINTLTDNVNRTAGDVRSTMSKCGGQMGNTGCVSYMFDKKGYLAVERTPSLDEDKMMEYCLEAGADDYITQEDAYEVFCAPENFSAVRSYLEGKGVNFFEAAVKMIPQNYITLDAEKLETFRKMLDRLNELDDVQDVYHNVELPEEDEED</sequence>
<keyword evidence="4 6" id="KW-0238">DNA-binding</keyword>
<dbReference type="NCBIfam" id="TIGR01033">
    <property type="entry name" value="YebC/PmpR family DNA-binding transcriptional regulator"/>
    <property type="match status" value="1"/>
</dbReference>
<evidence type="ECO:0000259" key="7">
    <source>
        <dbReference type="Pfam" id="PF01709"/>
    </source>
</evidence>
<reference evidence="9" key="1">
    <citation type="submission" date="2020-10" db="EMBL/GenBank/DDBJ databases">
        <authorList>
            <person name="Gilroy R."/>
        </authorList>
    </citation>
    <scope>NUCLEOTIDE SEQUENCE</scope>
    <source>
        <strain evidence="9">CHK195-12923</strain>
    </source>
</reference>
<evidence type="ECO:0000256" key="1">
    <source>
        <dbReference type="ARBA" id="ARBA00008724"/>
    </source>
</evidence>
<comment type="subcellular location">
    <subcellularLocation>
        <location evidence="6">Cytoplasm</location>
    </subcellularLocation>
</comment>
<reference evidence="9" key="2">
    <citation type="journal article" date="2021" name="PeerJ">
        <title>Extensive microbial diversity within the chicken gut microbiome revealed by metagenomics and culture.</title>
        <authorList>
            <person name="Gilroy R."/>
            <person name="Ravi A."/>
            <person name="Getino M."/>
            <person name="Pursley I."/>
            <person name="Horton D.L."/>
            <person name="Alikhan N.F."/>
            <person name="Baker D."/>
            <person name="Gharbi K."/>
            <person name="Hall N."/>
            <person name="Watson M."/>
            <person name="Adriaenssens E.M."/>
            <person name="Foster-Nyarko E."/>
            <person name="Jarju S."/>
            <person name="Secka A."/>
            <person name="Antonio M."/>
            <person name="Oren A."/>
            <person name="Chaudhuri R.R."/>
            <person name="La Ragione R."/>
            <person name="Hildebrand F."/>
            <person name="Pallen M.J."/>
        </authorList>
    </citation>
    <scope>NUCLEOTIDE SEQUENCE</scope>
    <source>
        <strain evidence="9">CHK195-12923</strain>
    </source>
</reference>
<organism evidence="9 10">
    <name type="scientific">Candidatus Coproplasma excrementigallinarum</name>
    <dbReference type="NCBI Taxonomy" id="2840747"/>
    <lineage>
        <taxon>Bacteria</taxon>
        <taxon>Bacillati</taxon>
        <taxon>Bacillota</taxon>
        <taxon>Clostridia</taxon>
        <taxon>Eubacteriales</taxon>
        <taxon>Candidatus Coproplasma</taxon>
    </lineage>
</organism>
<evidence type="ECO:0000256" key="3">
    <source>
        <dbReference type="ARBA" id="ARBA00023015"/>
    </source>
</evidence>
<keyword evidence="2 6" id="KW-0963">Cytoplasm</keyword>
<feature type="domain" description="TACO1/YebC-like second and third" evidence="7">
    <location>
        <begin position="81"/>
        <end position="237"/>
    </location>
</feature>
<dbReference type="PANTHER" id="PTHR12532:SF6">
    <property type="entry name" value="TRANSCRIPTIONAL REGULATORY PROTEIN YEBC-RELATED"/>
    <property type="match status" value="1"/>
</dbReference>
<dbReference type="GO" id="GO:0006355">
    <property type="term" value="P:regulation of DNA-templated transcription"/>
    <property type="evidence" value="ECO:0007669"/>
    <property type="project" value="UniProtKB-UniRule"/>
</dbReference>
<dbReference type="NCBIfam" id="NF001030">
    <property type="entry name" value="PRK00110.1"/>
    <property type="match status" value="1"/>
</dbReference>
<dbReference type="FunFam" id="1.10.10.200:FF:000002">
    <property type="entry name" value="Probable transcriptional regulatory protein CLM62_37755"/>
    <property type="match status" value="1"/>
</dbReference>
<evidence type="ECO:0000256" key="5">
    <source>
        <dbReference type="ARBA" id="ARBA00023163"/>
    </source>
</evidence>
<evidence type="ECO:0000256" key="6">
    <source>
        <dbReference type="HAMAP-Rule" id="MF_00693"/>
    </source>
</evidence>
<dbReference type="AlphaFoldDB" id="A0A9D1MIX5"/>
<evidence type="ECO:0000313" key="9">
    <source>
        <dbReference type="EMBL" id="HIU61330.1"/>
    </source>
</evidence>
<dbReference type="EMBL" id="DVNE01000014">
    <property type="protein sequence ID" value="HIU61330.1"/>
    <property type="molecule type" value="Genomic_DNA"/>
</dbReference>
<dbReference type="NCBIfam" id="NF009044">
    <property type="entry name" value="PRK12378.1"/>
    <property type="match status" value="1"/>
</dbReference>
<dbReference type="InterPro" id="IPR026564">
    <property type="entry name" value="Transcrip_reg_TACO1-like_dom3"/>
</dbReference>
<dbReference type="Proteomes" id="UP000824110">
    <property type="component" value="Unassembled WGS sequence"/>
</dbReference>
<proteinExistence type="inferred from homology"/>
<protein>
    <recommendedName>
        <fullName evidence="6">Probable transcriptional regulatory protein IAB69_01595</fullName>
    </recommendedName>
</protein>
<dbReference type="Pfam" id="PF01709">
    <property type="entry name" value="Transcrip_reg"/>
    <property type="match status" value="1"/>
</dbReference>
<dbReference type="Pfam" id="PF20772">
    <property type="entry name" value="TACO1_YebC_N"/>
    <property type="match status" value="1"/>
</dbReference>
<accession>A0A9D1MIX5</accession>
<dbReference type="PANTHER" id="PTHR12532">
    <property type="entry name" value="TRANSLATIONAL ACTIVATOR OF CYTOCHROME C OXIDASE 1"/>
    <property type="match status" value="1"/>
</dbReference>
<dbReference type="GO" id="GO:0005829">
    <property type="term" value="C:cytosol"/>
    <property type="evidence" value="ECO:0007669"/>
    <property type="project" value="TreeGrafter"/>
</dbReference>
<dbReference type="GO" id="GO:0003677">
    <property type="term" value="F:DNA binding"/>
    <property type="evidence" value="ECO:0007669"/>
    <property type="project" value="UniProtKB-UniRule"/>
</dbReference>